<proteinExistence type="inferred from homology"/>
<feature type="compositionally biased region" description="Basic and acidic residues" evidence="10">
    <location>
        <begin position="270"/>
        <end position="290"/>
    </location>
</feature>
<sequence>MICIGKKFFVPCIIAIILVARMQVKLVVTELSIQEEVPSASTFLRSDEYKDAEENNKPENIKDLISKDNIVDDEASQGSTSKDAHTSSDNEMKQGQNDDERKSRNKPETKIRNIEKVAHTIDIETKQRLIDINIENKHKTKNNKAMKDYHTIDNETKQHQKDSNIKNKPETHNLYAEEDAHTEKFEIKKIQNNNESTIEDNPKMKIVNAQKRNHAEDERTKLPQETGENITHKTESNNVQKDNHANTVDTKPSQKNKESNIYNNINKIKSGIDKRKAPTKEGESNIDDKLQTISGDAGAEPSLTTDVEGTDKNAVYHTGSFHNCTDSTATSAITLDDSGESGKVIISCHEIGFRANLHSFQSDLNIIVGVLSSAGGSGPARRKSIRSTWASGRTGVFFLVAGPWSEEIAEEYNKYDDLLWIDEEEVYDGERSVLTFKTYAFIAIAQAALAKYGHEYTHLFKTDDDSYLDLNALHHEFNASEDAPRKFKCSRDEERKCNHDFVGQCQLFNHRVHREEGYKWPLSKKSYAEDWFPLYCQGAGFALSKKFAECASAQKHIANVRFMPFEDVAVGMLAERCGIIPEWPTTAKVNVDRYHSDEAKLRTRSDDKRSNDLVAPPACMKNKIVQHRIINDNDMKEYHKAVLDPGYCDVKKNEYNTIINEKREKGETWFD</sequence>
<reference evidence="11" key="1">
    <citation type="submission" date="2021-01" db="EMBL/GenBank/DDBJ databases">
        <authorList>
            <person name="Corre E."/>
            <person name="Pelletier E."/>
            <person name="Niang G."/>
            <person name="Scheremetjew M."/>
            <person name="Finn R."/>
            <person name="Kale V."/>
            <person name="Holt S."/>
            <person name="Cochrane G."/>
            <person name="Meng A."/>
            <person name="Brown T."/>
            <person name="Cohen L."/>
        </authorList>
    </citation>
    <scope>NUCLEOTIDE SEQUENCE</scope>
    <source>
        <strain evidence="11">MM31A-1</strain>
    </source>
</reference>
<dbReference type="Pfam" id="PF01762">
    <property type="entry name" value="Galactosyl_T"/>
    <property type="match status" value="1"/>
</dbReference>
<keyword evidence="8" id="KW-0333">Golgi apparatus</keyword>
<comment type="similarity">
    <text evidence="2">Belongs to the glycosyltransferase 31 family.</text>
</comment>
<dbReference type="AlphaFoldDB" id="A0A7S3V865"/>
<evidence type="ECO:0000256" key="2">
    <source>
        <dbReference type="ARBA" id="ARBA00008661"/>
    </source>
</evidence>
<feature type="region of interest" description="Disordered" evidence="10">
    <location>
        <begin position="48"/>
        <end position="113"/>
    </location>
</feature>
<evidence type="ECO:0000256" key="3">
    <source>
        <dbReference type="ARBA" id="ARBA00022676"/>
    </source>
</evidence>
<evidence type="ECO:0008006" key="12">
    <source>
        <dbReference type="Google" id="ProtNLM"/>
    </source>
</evidence>
<dbReference type="GO" id="GO:0000139">
    <property type="term" value="C:Golgi membrane"/>
    <property type="evidence" value="ECO:0007669"/>
    <property type="project" value="UniProtKB-SubCell"/>
</dbReference>
<evidence type="ECO:0000256" key="7">
    <source>
        <dbReference type="ARBA" id="ARBA00022989"/>
    </source>
</evidence>
<dbReference type="EMBL" id="HBIO01011158">
    <property type="protein sequence ID" value="CAE0463827.1"/>
    <property type="molecule type" value="Transcribed_RNA"/>
</dbReference>
<organism evidence="11">
    <name type="scientific">Chaetoceros debilis</name>
    <dbReference type="NCBI Taxonomy" id="122233"/>
    <lineage>
        <taxon>Eukaryota</taxon>
        <taxon>Sar</taxon>
        <taxon>Stramenopiles</taxon>
        <taxon>Ochrophyta</taxon>
        <taxon>Bacillariophyta</taxon>
        <taxon>Coscinodiscophyceae</taxon>
        <taxon>Chaetocerotophycidae</taxon>
        <taxon>Chaetocerotales</taxon>
        <taxon>Chaetocerotaceae</taxon>
        <taxon>Chaetoceros</taxon>
    </lineage>
</organism>
<dbReference type="Gene3D" id="3.90.550.50">
    <property type="match status" value="1"/>
</dbReference>
<keyword evidence="6" id="KW-0735">Signal-anchor</keyword>
<keyword evidence="7" id="KW-1133">Transmembrane helix</keyword>
<name>A0A7S3V865_9STRA</name>
<feature type="compositionally biased region" description="Basic and acidic residues" evidence="10">
    <location>
        <begin position="82"/>
        <end position="113"/>
    </location>
</feature>
<dbReference type="PANTHER" id="PTHR11214:SF3">
    <property type="entry name" value="BETA-1,3-GALACTOSYLTRANSFERASE 6"/>
    <property type="match status" value="1"/>
</dbReference>
<comment type="subcellular location">
    <subcellularLocation>
        <location evidence="1">Golgi apparatus membrane</location>
        <topology evidence="1">Single-pass type II membrane protein</topology>
    </subcellularLocation>
</comment>
<evidence type="ECO:0000256" key="10">
    <source>
        <dbReference type="SAM" id="MobiDB-lite"/>
    </source>
</evidence>
<evidence type="ECO:0000256" key="4">
    <source>
        <dbReference type="ARBA" id="ARBA00022679"/>
    </source>
</evidence>
<dbReference type="GO" id="GO:0006493">
    <property type="term" value="P:protein O-linked glycosylation"/>
    <property type="evidence" value="ECO:0007669"/>
    <property type="project" value="TreeGrafter"/>
</dbReference>
<feature type="region of interest" description="Disordered" evidence="10">
    <location>
        <begin position="212"/>
        <end position="307"/>
    </location>
</feature>
<evidence type="ECO:0000256" key="5">
    <source>
        <dbReference type="ARBA" id="ARBA00022692"/>
    </source>
</evidence>
<evidence type="ECO:0000256" key="8">
    <source>
        <dbReference type="ARBA" id="ARBA00023034"/>
    </source>
</evidence>
<evidence type="ECO:0000256" key="6">
    <source>
        <dbReference type="ARBA" id="ARBA00022968"/>
    </source>
</evidence>
<evidence type="ECO:0000256" key="9">
    <source>
        <dbReference type="ARBA" id="ARBA00023136"/>
    </source>
</evidence>
<feature type="compositionally biased region" description="Basic and acidic residues" evidence="10">
    <location>
        <begin position="48"/>
        <end position="70"/>
    </location>
</feature>
<evidence type="ECO:0000256" key="1">
    <source>
        <dbReference type="ARBA" id="ARBA00004323"/>
    </source>
</evidence>
<gene>
    <name evidence="11" type="ORF">CDEB00056_LOCUS8668</name>
</gene>
<keyword evidence="4" id="KW-0808">Transferase</keyword>
<feature type="compositionally biased region" description="Polar residues" evidence="10">
    <location>
        <begin position="236"/>
        <end position="253"/>
    </location>
</feature>
<feature type="compositionally biased region" description="Low complexity" evidence="10">
    <location>
        <begin position="259"/>
        <end position="269"/>
    </location>
</feature>
<evidence type="ECO:0000313" key="11">
    <source>
        <dbReference type="EMBL" id="CAE0463827.1"/>
    </source>
</evidence>
<keyword evidence="5" id="KW-0812">Transmembrane</keyword>
<dbReference type="InterPro" id="IPR002659">
    <property type="entry name" value="Glyco_trans_31"/>
</dbReference>
<keyword evidence="9" id="KW-0472">Membrane</keyword>
<feature type="compositionally biased region" description="Basic and acidic residues" evidence="10">
    <location>
        <begin position="213"/>
        <end position="222"/>
    </location>
</feature>
<accession>A0A7S3V865</accession>
<protein>
    <recommendedName>
        <fullName evidence="12">Hexosyltransferase</fullName>
    </recommendedName>
</protein>
<dbReference type="GO" id="GO:0016758">
    <property type="term" value="F:hexosyltransferase activity"/>
    <property type="evidence" value="ECO:0007669"/>
    <property type="project" value="InterPro"/>
</dbReference>
<dbReference type="PANTHER" id="PTHR11214">
    <property type="entry name" value="BETA-1,3-N-ACETYLGLUCOSAMINYLTRANSFERASE"/>
    <property type="match status" value="1"/>
</dbReference>
<keyword evidence="3" id="KW-0328">Glycosyltransferase</keyword>